<dbReference type="InterPro" id="IPR003680">
    <property type="entry name" value="Flavodoxin_fold"/>
</dbReference>
<dbReference type="SUPFAM" id="SSF52218">
    <property type="entry name" value="Flavoproteins"/>
    <property type="match status" value="1"/>
</dbReference>
<comment type="similarity">
    <text evidence="1">Belongs to the NAD(P)H dehydrogenase (quinone) family.</text>
</comment>
<keyword evidence="5" id="KW-1185">Reference proteome</keyword>
<dbReference type="PANTHER" id="PTHR10204:SF34">
    <property type="entry name" value="NAD(P)H DEHYDROGENASE [QUINONE] 1 ISOFORM 1"/>
    <property type="match status" value="1"/>
</dbReference>
<dbReference type="EMBL" id="FPKR01000014">
    <property type="protein sequence ID" value="SFZ79044.1"/>
    <property type="molecule type" value="Genomic_DNA"/>
</dbReference>
<accession>A0A1K2HQH4</accession>
<evidence type="ECO:0000259" key="3">
    <source>
        <dbReference type="Pfam" id="PF02525"/>
    </source>
</evidence>
<sequence>MSKRILLILAHPDSDSFCAALAQRYESAALAAGHQVSRLDLGQLRFDPILRGGFRGGQALEPDLQAAQAAISAAERLVFVYPYWWGVMPALLKGFIDRVFLPGFAFKYQDGSPFPAKLLAGREAQLIVTSDTPAWYNRLVYGRAGLRLMRAQVLEFCGIRLRKILEIGPVRGSQPKAREYWLNRVGQLASL</sequence>
<proteinExistence type="inferred from homology"/>
<dbReference type="RefSeq" id="WP_072429825.1">
    <property type="nucleotide sequence ID" value="NZ_FPKR01000014.1"/>
</dbReference>
<dbReference type="InterPro" id="IPR029039">
    <property type="entry name" value="Flavoprotein-like_sf"/>
</dbReference>
<evidence type="ECO:0000256" key="1">
    <source>
        <dbReference type="ARBA" id="ARBA00006252"/>
    </source>
</evidence>
<reference evidence="4 5" key="1">
    <citation type="submission" date="2016-11" db="EMBL/GenBank/DDBJ databases">
        <authorList>
            <person name="Jaros S."/>
            <person name="Januszkiewicz K."/>
            <person name="Wedrychowicz H."/>
        </authorList>
    </citation>
    <scope>NUCLEOTIDE SEQUENCE [LARGE SCALE GENOMIC DNA]</scope>
    <source>
        <strain evidence="4 5">DSM 18899</strain>
    </source>
</reference>
<evidence type="ECO:0000313" key="4">
    <source>
        <dbReference type="EMBL" id="SFZ79044.1"/>
    </source>
</evidence>
<dbReference type="GO" id="GO:0005829">
    <property type="term" value="C:cytosol"/>
    <property type="evidence" value="ECO:0007669"/>
    <property type="project" value="TreeGrafter"/>
</dbReference>
<dbReference type="AlphaFoldDB" id="A0A1K2HQH4"/>
<dbReference type="Gene3D" id="3.40.50.360">
    <property type="match status" value="1"/>
</dbReference>
<dbReference type="STRING" id="1121279.SAMN02745887_03343"/>
<dbReference type="GO" id="GO:0003955">
    <property type="term" value="F:NAD(P)H dehydrogenase (quinone) activity"/>
    <property type="evidence" value="ECO:0007669"/>
    <property type="project" value="TreeGrafter"/>
</dbReference>
<dbReference type="Proteomes" id="UP000186513">
    <property type="component" value="Unassembled WGS sequence"/>
</dbReference>
<organism evidence="4 5">
    <name type="scientific">Chitinimonas taiwanensis DSM 18899</name>
    <dbReference type="NCBI Taxonomy" id="1121279"/>
    <lineage>
        <taxon>Bacteria</taxon>
        <taxon>Pseudomonadati</taxon>
        <taxon>Pseudomonadota</taxon>
        <taxon>Betaproteobacteria</taxon>
        <taxon>Neisseriales</taxon>
        <taxon>Chitinibacteraceae</taxon>
        <taxon>Chitinimonas</taxon>
    </lineage>
</organism>
<protein>
    <submittedName>
        <fullName evidence="4">Putative NADPH-quinone reductase (Modulator of drug activity B)</fullName>
    </submittedName>
</protein>
<dbReference type="OrthoDB" id="9798454at2"/>
<gene>
    <name evidence="4" type="ORF">SAMN02745887_03343</name>
</gene>
<evidence type="ECO:0000256" key="2">
    <source>
        <dbReference type="ARBA" id="ARBA00023002"/>
    </source>
</evidence>
<dbReference type="Pfam" id="PF02525">
    <property type="entry name" value="Flavodoxin_2"/>
    <property type="match status" value="1"/>
</dbReference>
<keyword evidence="2" id="KW-0560">Oxidoreductase</keyword>
<feature type="domain" description="Flavodoxin-like fold" evidence="3">
    <location>
        <begin position="3"/>
        <end position="171"/>
    </location>
</feature>
<evidence type="ECO:0000313" key="5">
    <source>
        <dbReference type="Proteomes" id="UP000186513"/>
    </source>
</evidence>
<dbReference type="PANTHER" id="PTHR10204">
    <property type="entry name" value="NAD P H OXIDOREDUCTASE-RELATED"/>
    <property type="match status" value="1"/>
</dbReference>
<name>A0A1K2HQH4_9NEIS</name>
<dbReference type="InterPro" id="IPR051545">
    <property type="entry name" value="NAD(P)H_dehydrogenase_qn"/>
</dbReference>